<dbReference type="InterPro" id="IPR016454">
    <property type="entry name" value="Cysteine_dSase"/>
</dbReference>
<evidence type="ECO:0000256" key="3">
    <source>
        <dbReference type="ARBA" id="ARBA00022679"/>
    </source>
</evidence>
<dbReference type="Proteomes" id="UP000019141">
    <property type="component" value="Unassembled WGS sequence"/>
</dbReference>
<dbReference type="InterPro" id="IPR010240">
    <property type="entry name" value="Cys_deSase_IscS"/>
</dbReference>
<dbReference type="AlphaFoldDB" id="W4LYQ9"/>
<evidence type="ECO:0000256" key="11">
    <source>
        <dbReference type="RuleBase" id="RU004504"/>
    </source>
</evidence>
<dbReference type="InterPro" id="IPR015424">
    <property type="entry name" value="PyrdxlP-dep_Trfase"/>
</dbReference>
<dbReference type="HOGENOM" id="CLU_003433_0_2_7"/>
<gene>
    <name evidence="10" type="primary">iscS</name>
    <name evidence="13" type="ORF">ETSY1_00730</name>
</gene>
<feature type="modified residue" description="N6-(pyridoxal phosphate)lysine" evidence="10">
    <location>
        <position position="204"/>
    </location>
</feature>
<comment type="caution">
    <text evidence="13">The sequence shown here is derived from an EMBL/GenBank/DDBJ whole genome shotgun (WGS) entry which is preliminary data.</text>
</comment>
<dbReference type="HAMAP" id="MF_00331">
    <property type="entry name" value="Cys_desulf_IscS"/>
    <property type="match status" value="1"/>
</dbReference>
<dbReference type="SUPFAM" id="SSF53383">
    <property type="entry name" value="PLP-dependent transferases"/>
    <property type="match status" value="1"/>
</dbReference>
<comment type="caution">
    <text evidence="10">Lacks conserved residue(s) required for the propagation of feature annotation.</text>
</comment>
<dbReference type="UniPathway" id="UPA00266"/>
<evidence type="ECO:0000256" key="9">
    <source>
        <dbReference type="ARBA" id="ARBA00050776"/>
    </source>
</evidence>
<evidence type="ECO:0000256" key="7">
    <source>
        <dbReference type="ARBA" id="ARBA00023004"/>
    </source>
</evidence>
<dbReference type="PANTHER" id="PTHR11601">
    <property type="entry name" value="CYSTEINE DESULFURYLASE FAMILY MEMBER"/>
    <property type="match status" value="1"/>
</dbReference>
<keyword evidence="8 10" id="KW-0411">Iron-sulfur</keyword>
<dbReference type="NCBIfam" id="NF002806">
    <property type="entry name" value="PRK02948.1"/>
    <property type="match status" value="1"/>
</dbReference>
<dbReference type="InterPro" id="IPR020578">
    <property type="entry name" value="Aminotrans_V_PyrdxlP_BS"/>
</dbReference>
<keyword evidence="4 10" id="KW-0001">2Fe-2S</keyword>
<evidence type="ECO:0000256" key="1">
    <source>
        <dbReference type="ARBA" id="ARBA00001933"/>
    </source>
</evidence>
<organism evidence="13 14">
    <name type="scientific">Entotheonella factor</name>
    <dbReference type="NCBI Taxonomy" id="1429438"/>
    <lineage>
        <taxon>Bacteria</taxon>
        <taxon>Pseudomonadati</taxon>
        <taxon>Nitrospinota/Tectimicrobiota group</taxon>
        <taxon>Candidatus Tectimicrobiota</taxon>
        <taxon>Candidatus Entotheonellia</taxon>
        <taxon>Candidatus Entotheonellales</taxon>
        <taxon>Candidatus Entotheonellaceae</taxon>
        <taxon>Candidatus Entotheonella</taxon>
    </lineage>
</organism>
<protein>
    <recommendedName>
        <fullName evidence="10">Cysteine desulfurase IscS</fullName>
        <ecNumber evidence="10">2.8.1.7</ecNumber>
    </recommendedName>
</protein>
<evidence type="ECO:0000256" key="5">
    <source>
        <dbReference type="ARBA" id="ARBA00022723"/>
    </source>
</evidence>
<keyword evidence="5 10" id="KW-0479">Metal-binding</keyword>
<evidence type="ECO:0000313" key="13">
    <source>
        <dbReference type="EMBL" id="ETX03229.1"/>
    </source>
</evidence>
<comment type="pathway">
    <text evidence="10">Cofactor biosynthesis; iron-sulfur cluster biosynthesis.</text>
</comment>
<feature type="binding site" evidence="10">
    <location>
        <position position="181"/>
    </location>
    <ligand>
        <name>pyridoxal 5'-phosphate</name>
        <dbReference type="ChEBI" id="CHEBI:597326"/>
    </ligand>
</feature>
<proteinExistence type="inferred from homology"/>
<feature type="binding site" description="via persulfide group" evidence="10">
    <location>
        <position position="330"/>
    </location>
    <ligand>
        <name>[2Fe-2S] cluster</name>
        <dbReference type="ChEBI" id="CHEBI:190135"/>
        <note>ligand shared with IscU</note>
    </ligand>
</feature>
<accession>W4LYQ9</accession>
<comment type="cofactor">
    <cofactor evidence="1 10 11">
        <name>pyridoxal 5'-phosphate</name>
        <dbReference type="ChEBI" id="CHEBI:597326"/>
    </cofactor>
</comment>
<keyword evidence="3 10" id="KW-0808">Transferase</keyword>
<evidence type="ECO:0000256" key="2">
    <source>
        <dbReference type="ARBA" id="ARBA00006490"/>
    </source>
</evidence>
<reference evidence="13 14" key="1">
    <citation type="journal article" date="2014" name="Nature">
        <title>An environmental bacterial taxon with a large and distinct metabolic repertoire.</title>
        <authorList>
            <person name="Wilson M.C."/>
            <person name="Mori T."/>
            <person name="Ruckert C."/>
            <person name="Uria A.R."/>
            <person name="Helf M.J."/>
            <person name="Takada K."/>
            <person name="Gernert C."/>
            <person name="Steffens U.A."/>
            <person name="Heycke N."/>
            <person name="Schmitt S."/>
            <person name="Rinke C."/>
            <person name="Helfrich E.J."/>
            <person name="Brachmann A.O."/>
            <person name="Gurgui C."/>
            <person name="Wakimoto T."/>
            <person name="Kracht M."/>
            <person name="Crusemann M."/>
            <person name="Hentschel U."/>
            <person name="Abe I."/>
            <person name="Matsunaga S."/>
            <person name="Kalinowski J."/>
            <person name="Takeyama H."/>
            <person name="Piel J."/>
        </authorList>
    </citation>
    <scope>NUCLEOTIDE SEQUENCE [LARGE SCALE GENOMIC DNA]</scope>
    <source>
        <strain evidence="14">TSY1</strain>
    </source>
</reference>
<evidence type="ECO:0000256" key="10">
    <source>
        <dbReference type="HAMAP-Rule" id="MF_00331"/>
    </source>
</evidence>
<keyword evidence="10" id="KW-0963">Cytoplasm</keyword>
<dbReference type="NCBIfam" id="NF010611">
    <property type="entry name" value="PRK14012.1"/>
    <property type="match status" value="1"/>
</dbReference>
<sequence>MQRPIYLDHHATTPLDAAVLDAMMPYLTDAFGNAASKTHPYGWEAEEAVETAREQISALIHAKPEEIVFTSGATESDNLALKGVAMAYRDRGHHIITSPTEHKAILDTCHYLEQQGFEITYLPVDHTGRVNPDDVRNAITPQTILVSIMHVNSEIGTIAPLSEIGAITRERGVLFHSDAVQSVGKIPVDVDDLQVDLLSISGHKIYGPKGVGALYVRKTRPERIHLEPTVHGGGHERGVRSGTLNVPGIVGLGKACEVCQDLMPEESVRLGQLRQRLYAGLTSRLDDVLLNGHPEFRVPGNLNLCFSRVQDESLLLSLKDVVALSAGSACTSDSHEPSYVIQAIGVEPYLAHSAIRFGLGRHTTEAQIDRVIDAVVEKVERLRALAPSAAPVSSGS</sequence>
<dbReference type="PANTHER" id="PTHR11601:SF34">
    <property type="entry name" value="CYSTEINE DESULFURASE"/>
    <property type="match status" value="1"/>
</dbReference>
<dbReference type="GO" id="GO:0044571">
    <property type="term" value="P:[2Fe-2S] cluster assembly"/>
    <property type="evidence" value="ECO:0007669"/>
    <property type="project" value="UniProtKB-UniRule"/>
</dbReference>
<dbReference type="Gene3D" id="3.40.640.10">
    <property type="entry name" value="Type I PLP-dependent aspartate aminotransferase-like (Major domain)"/>
    <property type="match status" value="1"/>
</dbReference>
<dbReference type="Pfam" id="PF00266">
    <property type="entry name" value="Aminotran_5"/>
    <property type="match status" value="1"/>
</dbReference>
<evidence type="ECO:0000256" key="8">
    <source>
        <dbReference type="ARBA" id="ARBA00023014"/>
    </source>
</evidence>
<evidence type="ECO:0000256" key="4">
    <source>
        <dbReference type="ARBA" id="ARBA00022714"/>
    </source>
</evidence>
<keyword evidence="14" id="KW-1185">Reference proteome</keyword>
<dbReference type="GO" id="GO:0046872">
    <property type="term" value="F:metal ion binding"/>
    <property type="evidence" value="ECO:0007669"/>
    <property type="project" value="UniProtKB-KW"/>
</dbReference>
<dbReference type="PROSITE" id="PS00595">
    <property type="entry name" value="AA_TRANSFER_CLASS_5"/>
    <property type="match status" value="1"/>
</dbReference>
<dbReference type="FunFam" id="3.40.640.10:FF:000003">
    <property type="entry name" value="Cysteine desulfurase IscS"/>
    <property type="match status" value="1"/>
</dbReference>
<dbReference type="EC" id="2.8.1.7" evidence="10"/>
<dbReference type="GO" id="GO:1990221">
    <property type="term" value="C:L-cysteine desulfurase complex"/>
    <property type="evidence" value="ECO:0007669"/>
    <property type="project" value="UniProtKB-ARBA"/>
</dbReference>
<comment type="similarity">
    <text evidence="2 10">Belongs to the class-V pyridoxal-phosphate-dependent aminotransferase family. NifS/IscS subfamily.</text>
</comment>
<evidence type="ECO:0000259" key="12">
    <source>
        <dbReference type="Pfam" id="PF00266"/>
    </source>
</evidence>
<dbReference type="PATRIC" id="fig|1429438.4.peg.334"/>
<feature type="binding site" evidence="10">
    <location>
        <begin position="201"/>
        <end position="203"/>
    </location>
    <ligand>
        <name>pyridoxal 5'-phosphate</name>
        <dbReference type="ChEBI" id="CHEBI:597326"/>
    </ligand>
</feature>
<dbReference type="GO" id="GO:0031071">
    <property type="term" value="F:cysteine desulfurase activity"/>
    <property type="evidence" value="ECO:0007669"/>
    <property type="project" value="UniProtKB-UniRule"/>
</dbReference>
<dbReference type="EMBL" id="AZHW01000066">
    <property type="protein sequence ID" value="ETX03229.1"/>
    <property type="molecule type" value="Genomic_DNA"/>
</dbReference>
<dbReference type="InterPro" id="IPR015422">
    <property type="entry name" value="PyrdxlP-dep_Trfase_small"/>
</dbReference>
<comment type="catalytic activity">
    <reaction evidence="9 10">
        <text>(sulfur carrier)-H + L-cysteine = (sulfur carrier)-SH + L-alanine</text>
        <dbReference type="Rhea" id="RHEA:43892"/>
        <dbReference type="Rhea" id="RHEA-COMP:14737"/>
        <dbReference type="Rhea" id="RHEA-COMP:14739"/>
        <dbReference type="ChEBI" id="CHEBI:29917"/>
        <dbReference type="ChEBI" id="CHEBI:35235"/>
        <dbReference type="ChEBI" id="CHEBI:57972"/>
        <dbReference type="ChEBI" id="CHEBI:64428"/>
        <dbReference type="EC" id="2.8.1.7"/>
    </reaction>
</comment>
<keyword evidence="7 10" id="KW-0408">Iron</keyword>
<name>W4LYQ9_ENTF1</name>
<evidence type="ECO:0000313" key="14">
    <source>
        <dbReference type="Proteomes" id="UP000019141"/>
    </source>
</evidence>
<feature type="domain" description="Aminotransferase class V" evidence="12">
    <location>
        <begin position="5"/>
        <end position="371"/>
    </location>
</feature>
<dbReference type="InterPro" id="IPR000192">
    <property type="entry name" value="Aminotrans_V_dom"/>
</dbReference>
<dbReference type="Gene3D" id="3.90.1150.10">
    <property type="entry name" value="Aspartate Aminotransferase, domain 1"/>
    <property type="match status" value="1"/>
</dbReference>
<dbReference type="PIRSF" id="PIRSF005572">
    <property type="entry name" value="NifS"/>
    <property type="match status" value="1"/>
</dbReference>
<dbReference type="GO" id="GO:0030170">
    <property type="term" value="F:pyridoxal phosphate binding"/>
    <property type="evidence" value="ECO:0007669"/>
    <property type="project" value="UniProtKB-UniRule"/>
</dbReference>
<feature type="active site" description="Cysteine persulfide intermediate" evidence="10">
    <location>
        <position position="330"/>
    </location>
</feature>
<keyword evidence="6 10" id="KW-0663">Pyridoxal phosphate</keyword>
<evidence type="ECO:0000256" key="6">
    <source>
        <dbReference type="ARBA" id="ARBA00022898"/>
    </source>
</evidence>
<feature type="binding site" evidence="10">
    <location>
        <begin position="73"/>
        <end position="74"/>
    </location>
    <ligand>
        <name>pyridoxal 5'-phosphate</name>
        <dbReference type="ChEBI" id="CHEBI:597326"/>
    </ligand>
</feature>
<comment type="function">
    <text evidence="10">Master enzyme that delivers sulfur to a number of partners involved in Fe-S cluster assembly, tRNA modification or cofactor biosynthesis. Catalyzes the removal of elemental sulfur atoms from cysteine to produce alanine. Functions as a sulfur delivery protein for Fe-S cluster synthesis onto IscU, an Fe-S scaffold assembly protein, as well as other S acceptor proteins.</text>
</comment>
<dbReference type="InterPro" id="IPR015421">
    <property type="entry name" value="PyrdxlP-dep_Trfase_major"/>
</dbReference>
<feature type="binding site" evidence="10">
    <location>
        <position position="243"/>
    </location>
    <ligand>
        <name>pyridoxal 5'-phosphate</name>
        <dbReference type="ChEBI" id="CHEBI:597326"/>
    </ligand>
</feature>
<comment type="subunit">
    <text evidence="10">Homodimer. Forms a heterotetramer with IscU, interacts with other sulfur acceptors.</text>
</comment>
<dbReference type="GO" id="GO:0051537">
    <property type="term" value="F:2 iron, 2 sulfur cluster binding"/>
    <property type="evidence" value="ECO:0007669"/>
    <property type="project" value="UniProtKB-UniRule"/>
</dbReference>
<comment type="subcellular location">
    <subcellularLocation>
        <location evidence="10">Cytoplasm</location>
    </subcellularLocation>
</comment>